<feature type="compositionally biased region" description="Basic and acidic residues" evidence="1">
    <location>
        <begin position="1000"/>
        <end position="1013"/>
    </location>
</feature>
<feature type="compositionally biased region" description="Basic and acidic residues" evidence="1">
    <location>
        <begin position="1267"/>
        <end position="1298"/>
    </location>
</feature>
<organism evidence="2 3">
    <name type="scientific">Knufia fluminis</name>
    <dbReference type="NCBI Taxonomy" id="191047"/>
    <lineage>
        <taxon>Eukaryota</taxon>
        <taxon>Fungi</taxon>
        <taxon>Dikarya</taxon>
        <taxon>Ascomycota</taxon>
        <taxon>Pezizomycotina</taxon>
        <taxon>Eurotiomycetes</taxon>
        <taxon>Chaetothyriomycetidae</taxon>
        <taxon>Chaetothyriales</taxon>
        <taxon>Trichomeriaceae</taxon>
        <taxon>Knufia</taxon>
    </lineage>
</organism>
<gene>
    <name evidence="2" type="ORF">OHC33_010793</name>
</gene>
<feature type="compositionally biased region" description="Acidic residues" evidence="1">
    <location>
        <begin position="1829"/>
        <end position="1843"/>
    </location>
</feature>
<feature type="compositionally biased region" description="Polar residues" evidence="1">
    <location>
        <begin position="2090"/>
        <end position="2101"/>
    </location>
</feature>
<feature type="compositionally biased region" description="Polar residues" evidence="1">
    <location>
        <begin position="690"/>
        <end position="707"/>
    </location>
</feature>
<feature type="region of interest" description="Disordered" evidence="1">
    <location>
        <begin position="556"/>
        <end position="598"/>
    </location>
</feature>
<feature type="region of interest" description="Disordered" evidence="1">
    <location>
        <begin position="1555"/>
        <end position="1586"/>
    </location>
</feature>
<feature type="compositionally biased region" description="Low complexity" evidence="1">
    <location>
        <begin position="911"/>
        <end position="922"/>
    </location>
</feature>
<feature type="region of interest" description="Disordered" evidence="1">
    <location>
        <begin position="1437"/>
        <end position="1458"/>
    </location>
</feature>
<feature type="region of interest" description="Disordered" evidence="1">
    <location>
        <begin position="1253"/>
        <end position="1304"/>
    </location>
</feature>
<feature type="compositionally biased region" description="Basic and acidic residues" evidence="1">
    <location>
        <begin position="1656"/>
        <end position="1672"/>
    </location>
</feature>
<feature type="compositionally biased region" description="Polar residues" evidence="1">
    <location>
        <begin position="1802"/>
        <end position="1828"/>
    </location>
</feature>
<feature type="region of interest" description="Disordered" evidence="1">
    <location>
        <begin position="2135"/>
        <end position="2157"/>
    </location>
</feature>
<feature type="compositionally biased region" description="Polar residues" evidence="1">
    <location>
        <begin position="730"/>
        <end position="743"/>
    </location>
</feature>
<feature type="region of interest" description="Disordered" evidence="1">
    <location>
        <begin position="418"/>
        <end position="511"/>
    </location>
</feature>
<feature type="compositionally biased region" description="Basic residues" evidence="1">
    <location>
        <begin position="839"/>
        <end position="849"/>
    </location>
</feature>
<feature type="region of interest" description="Disordered" evidence="1">
    <location>
        <begin position="1372"/>
        <end position="1424"/>
    </location>
</feature>
<feature type="compositionally biased region" description="Polar residues" evidence="1">
    <location>
        <begin position="1994"/>
        <end position="2004"/>
    </location>
</feature>
<feature type="compositionally biased region" description="Polar residues" evidence="1">
    <location>
        <begin position="1025"/>
        <end position="1042"/>
    </location>
</feature>
<evidence type="ECO:0000313" key="3">
    <source>
        <dbReference type="Proteomes" id="UP001316803"/>
    </source>
</evidence>
<feature type="compositionally biased region" description="Polar residues" evidence="1">
    <location>
        <begin position="776"/>
        <end position="789"/>
    </location>
</feature>
<keyword evidence="3" id="KW-1185">Reference proteome</keyword>
<sequence length="2290" mass="247992">MAAASENTNNFEESFEKLLASLESQVKNEGFISLSSDIYALFASTTTPTNPDGLQRLAKLLEGSRNQGLLLRLDGPAAYLVVATTMQFPFSLLLSKTVFFMLDVLSIYKSDTKALEALQQYTKHVNLEKEIKRRQRHVFGQLIERLRSILFQQDKHVKIRRLAAQLIMGLCLNHAPAWLKLMDQSKNKFYFGDLFRQLNDYTLRILVADIIRHLQANNFDMREIWYHTDEHAMDFPSSQKIHSKNTDKLLSVMSGTDAQKGFHADSTSGSRIYRMSDVNIPQLKLHSGQTLLVLDESINILIPDSGNQKVTFQILEFPILEGTVIENVVKRQSSVKVCLKKDKGHVLRKGKKSAVEELFLEFSQKQDCKDFTEAFARQYERLEQASRSQAAVQQSSGSQQQPPKMSIAVLNLESELDTDNEAEDASNVVSEQPNPHSGGHQQPAGVPANQQRPEPVPSPDIIVGQAGPSSDVFGPDNSHAKQKAHLRGDGVQGRRQNRPDRHSIGGGNSRKSATAAVDAAVGAGPYLGTGVPPGLLKGKFVASKAQDMLSASVSTTGVLPSDQTGYQATSSSSPLARPGKHKQDQLPGSEEGTTRHRGFHVRTHDPALTQSLDDQDFALFKNTGSEPDGLMRENVRKPLQQRGQSSLNERLKTKAGGKLTTATRGQNQISTDSGVSNTAGRMVTPREATNVPQGTSAHPRTSSTSLKPPTKGHSQRAANAGGTSAKGGTKVQSKPSFTTNTSGEKIKKKAQRPDGVNDGDKEIYDLAAESEEADTQILNPTSKKLPNSRASKKALKGSTKTDRRPDSRTGATKKVSTSKLGKTKAVPALKSEPPAPTRRSQRAVARKPAKYQDPSESEVDEEEVSQEELEDIGTADDQENGDDSGKRRWASQAKQQRAASKKGAVPSKNVAATTSAEQASQAHRGPVRSAEGMGRRGGTTKHKGASASDGIIVPSSDPATESEDTRLAQPMQQQIDATSAQTEHDAGTQLEEQMVAQDSYPKDTEARRSDGGADRSFGSKLRSLAMTTPLPQAGSNHKQNGTPFGDAKAFVQNVNGARGSVSAFKKLPAKASMRSNKKPEEETDHLDDGQTQHLEDDSSKQLTVVQTSEQEDMAPLVAVQDDVALSEDNAGTFDAQDDQEATSQVDKIHAATSGPIQELEDGPEPDLTQQNNDNVQDAVAGQPFSDVGHEHSLGATSEDHEELGKQGTAKSVEIADSQDKGAIDYSIVAPELATMEAVSAAAVSTTTVQTAPVQETVLTEPEQQELAQKKSDENEPVRQDVQRLDPVHYPKHEHDKQESQQPATIMSTRVEAEPTTTADNFTASRDERPAHIIQSRLEAIQPPADQAPEVQHTSAAITATTKEVLKPSRKSNLIHFGSAGPQNQGSPSKAEAAAVARKMPSPSQDTASPTKATGPSGMAKHSGTGDLTDVEAIEEGHSDSMLDASDVEINEEPSRSKSGKVIMQEAEVLTRINTRTRTDAQSPPMPDNLHEKVKPTKQQAELLPHSEASTKIDSSHLTVVDTVRKQGESVAQQAVPLTGVKDLKANDAAFVSGNKHARASEPNAQPRHHEANKDTRRASAPQPAQLPQQNILQAHKVGIEAATDVMKPPIQPSPKKRGVVSTNSVASQAQVDVLTEAIHTSDDYQSSKLNVTKKRDHTERRSGHAHGERSDSVAEDDATVAHQDSPRKADQVPTRRVGQFNKLSITMEKAHVLVPAITTNDIPVIHGNEGILAFRNTSMTNTGNGAQALAPASPKALASEERATLQGRIDDTNDHHNSSPSAQAAFSRPVPHDPHPHHQRSALVQQQESAQPGNSQESPVNISSTDLVSDQDSESQSEQESEFEASVLDELPLPSDSRPRTRRVTARSQQAVASPSGSEESEEEESPPAKRRKTTKVQEMAQTMVRRPQAPDDISQFVQRQFPQAQSTISFTKMQQTGRPPALPFKLDATNVFGARDLSQASHMSSHLHGFQLHGAQVAPQTPLNQVSTVNQGMPTRKVQSPKKTNMPPPARPAPKNVQPSEPTHKPSLNKASKKENTRQTEAPTHDHNRSTSNIKRLRQVISSPVKPSQTAAPACTPQPFHERLHAATSPVSDAGSSFSGPDTRRISHNHVDTGDTTLVEPYFLLGNTMPQSPTALSTARGSEFSASPEPESRTTRLNDAHRGSVFGTGPATEIQQSLQQTMLSITQDICIRIEHEEETARGLVQQFHGGCAEMLDELKRNAGSRLKHDATKLVRSTKELQAHIKNTAEMIAKAQEKDGQIAEPLPSVSVEAVTGRGQGLLGMLDEVVC</sequence>
<reference evidence="2 3" key="1">
    <citation type="submission" date="2022-12" db="EMBL/GenBank/DDBJ databases">
        <title>Genomic features and morphological characterization of a novel Knufia sp. strain isolated from spacecraft assembly facility.</title>
        <authorList>
            <person name="Teixeira M."/>
            <person name="Chander A.M."/>
            <person name="Stajich J.E."/>
            <person name="Venkateswaran K."/>
        </authorList>
    </citation>
    <scope>NUCLEOTIDE SEQUENCE [LARGE SCALE GENOMIC DNA]</scope>
    <source>
        <strain evidence="2 3">FJI-L2-BK-P2</strain>
    </source>
</reference>
<feature type="compositionally biased region" description="Polar residues" evidence="1">
    <location>
        <begin position="970"/>
        <end position="981"/>
    </location>
</feature>
<evidence type="ECO:0000256" key="1">
    <source>
        <dbReference type="SAM" id="MobiDB-lite"/>
    </source>
</evidence>
<feature type="compositionally biased region" description="Polar residues" evidence="1">
    <location>
        <begin position="666"/>
        <end position="679"/>
    </location>
</feature>
<feature type="region of interest" description="Disordered" evidence="1">
    <location>
        <begin position="1645"/>
        <end position="1695"/>
    </location>
</feature>
<dbReference type="EMBL" id="JAKLMC020000052">
    <property type="protein sequence ID" value="KAK5948140.1"/>
    <property type="molecule type" value="Genomic_DNA"/>
</dbReference>
<proteinExistence type="predicted"/>
<feature type="region of interest" description="Disordered" evidence="1">
    <location>
        <begin position="2088"/>
        <end position="2111"/>
    </location>
</feature>
<evidence type="ECO:0000313" key="2">
    <source>
        <dbReference type="EMBL" id="KAK5948140.1"/>
    </source>
</evidence>
<feature type="compositionally biased region" description="Polar residues" evidence="1">
    <location>
        <begin position="556"/>
        <end position="574"/>
    </location>
</feature>
<feature type="region of interest" description="Disordered" evidence="1">
    <location>
        <begin position="621"/>
        <end position="1145"/>
    </location>
</feature>
<protein>
    <submittedName>
        <fullName evidence="2">Uncharacterized protein</fullName>
    </submittedName>
</protein>
<feature type="compositionally biased region" description="Basic and acidic residues" evidence="1">
    <location>
        <begin position="2033"/>
        <end position="2050"/>
    </location>
</feature>
<feature type="compositionally biased region" description="Basic and acidic residues" evidence="1">
    <location>
        <begin position="1567"/>
        <end position="1577"/>
    </location>
</feature>
<feature type="compositionally biased region" description="Basic and acidic residues" evidence="1">
    <location>
        <begin position="1086"/>
        <end position="1099"/>
    </location>
</feature>
<feature type="compositionally biased region" description="Low complexity" evidence="1">
    <location>
        <begin position="890"/>
        <end position="902"/>
    </location>
</feature>
<comment type="caution">
    <text evidence="2">The sequence shown here is derived from an EMBL/GenBank/DDBJ whole genome shotgun (WGS) entry which is preliminary data.</text>
</comment>
<accession>A0AAN8I3A2</accession>
<feature type="region of interest" description="Disordered" evidence="1">
    <location>
        <begin position="1994"/>
        <end position="2055"/>
    </location>
</feature>
<feature type="compositionally biased region" description="Polar residues" evidence="1">
    <location>
        <begin position="1401"/>
        <end position="1413"/>
    </location>
</feature>
<dbReference type="Proteomes" id="UP001316803">
    <property type="component" value="Unassembled WGS sequence"/>
</dbReference>
<feature type="region of interest" description="Disordered" evidence="1">
    <location>
        <begin position="1179"/>
        <end position="1215"/>
    </location>
</feature>
<name>A0AAN8I3A2_9EURO</name>
<feature type="region of interest" description="Disordered" evidence="1">
    <location>
        <begin position="1769"/>
        <end position="1896"/>
    </location>
</feature>
<feature type="compositionally biased region" description="Low complexity" evidence="1">
    <location>
        <begin position="654"/>
        <end position="665"/>
    </location>
</feature>
<feature type="compositionally biased region" description="Acidic residues" evidence="1">
    <location>
        <begin position="855"/>
        <end position="882"/>
    </location>
</feature>